<comment type="catalytic activity">
    <reaction evidence="11">
        <text>tRNA(Arg) + L-arginine + ATP = L-arginyl-tRNA(Arg) + AMP + diphosphate</text>
        <dbReference type="Rhea" id="RHEA:20301"/>
        <dbReference type="Rhea" id="RHEA-COMP:9658"/>
        <dbReference type="Rhea" id="RHEA-COMP:9673"/>
        <dbReference type="ChEBI" id="CHEBI:30616"/>
        <dbReference type="ChEBI" id="CHEBI:32682"/>
        <dbReference type="ChEBI" id="CHEBI:33019"/>
        <dbReference type="ChEBI" id="CHEBI:78442"/>
        <dbReference type="ChEBI" id="CHEBI:78513"/>
        <dbReference type="ChEBI" id="CHEBI:456215"/>
        <dbReference type="EC" id="6.1.1.19"/>
    </reaction>
</comment>
<keyword evidence="4 13" id="KW-0436">Ligase</keyword>
<dbReference type="Pfam" id="PF01588">
    <property type="entry name" value="tRNA_bind"/>
    <property type="match status" value="1"/>
</dbReference>
<organism evidence="16 17">
    <name type="scientific">Seminavis robusta</name>
    <dbReference type="NCBI Taxonomy" id="568900"/>
    <lineage>
        <taxon>Eukaryota</taxon>
        <taxon>Sar</taxon>
        <taxon>Stramenopiles</taxon>
        <taxon>Ochrophyta</taxon>
        <taxon>Bacillariophyta</taxon>
        <taxon>Bacillariophyceae</taxon>
        <taxon>Bacillariophycidae</taxon>
        <taxon>Naviculales</taxon>
        <taxon>Naviculaceae</taxon>
        <taxon>Seminavis</taxon>
    </lineage>
</organism>
<gene>
    <name evidence="16" type="ORF">SEMRO_1438_G272690.1</name>
</gene>
<evidence type="ECO:0000256" key="1">
    <source>
        <dbReference type="ARBA" id="ARBA00005594"/>
    </source>
</evidence>
<accession>A0A9N8EQV8</accession>
<keyword evidence="5 13" id="KW-0547">Nucleotide-binding</keyword>
<dbReference type="InterPro" id="IPR014729">
    <property type="entry name" value="Rossmann-like_a/b/a_fold"/>
</dbReference>
<dbReference type="SMART" id="SM00836">
    <property type="entry name" value="DALR_1"/>
    <property type="match status" value="1"/>
</dbReference>
<dbReference type="SUPFAM" id="SSF52374">
    <property type="entry name" value="Nucleotidylyl transferase"/>
    <property type="match status" value="2"/>
</dbReference>
<dbReference type="SUPFAM" id="SSF50249">
    <property type="entry name" value="Nucleic acid-binding proteins"/>
    <property type="match status" value="1"/>
</dbReference>
<feature type="region of interest" description="Disordered" evidence="14">
    <location>
        <begin position="421"/>
        <end position="452"/>
    </location>
</feature>
<dbReference type="Gene3D" id="2.40.50.140">
    <property type="entry name" value="Nucleic acid-binding proteins"/>
    <property type="match status" value="1"/>
</dbReference>
<evidence type="ECO:0000256" key="12">
    <source>
        <dbReference type="PROSITE-ProRule" id="PRU00209"/>
    </source>
</evidence>
<reference evidence="16" key="1">
    <citation type="submission" date="2020-06" db="EMBL/GenBank/DDBJ databases">
        <authorList>
            <consortium name="Plant Systems Biology data submission"/>
        </authorList>
    </citation>
    <scope>NUCLEOTIDE SEQUENCE</scope>
    <source>
        <strain evidence="16">D6</strain>
    </source>
</reference>
<evidence type="ECO:0000256" key="10">
    <source>
        <dbReference type="ARBA" id="ARBA00047364"/>
    </source>
</evidence>
<dbReference type="Gene3D" id="1.10.730.10">
    <property type="entry name" value="Isoleucyl-tRNA Synthetase, Domain 1"/>
    <property type="match status" value="1"/>
</dbReference>
<dbReference type="GO" id="GO:0004814">
    <property type="term" value="F:arginine-tRNA ligase activity"/>
    <property type="evidence" value="ECO:0007669"/>
    <property type="project" value="UniProtKB-EC"/>
</dbReference>
<evidence type="ECO:0000256" key="5">
    <source>
        <dbReference type="ARBA" id="ARBA00022741"/>
    </source>
</evidence>
<comment type="similarity">
    <text evidence="1 13">Belongs to the class-I aminoacyl-tRNA synthetase family.</text>
</comment>
<dbReference type="EC" id="6.1.1.19" evidence="2"/>
<keyword evidence="8 13" id="KW-0648">Protein biosynthesis</keyword>
<evidence type="ECO:0000259" key="15">
    <source>
        <dbReference type="PROSITE" id="PS50886"/>
    </source>
</evidence>
<evidence type="ECO:0000256" key="11">
    <source>
        <dbReference type="ARBA" id="ARBA00049339"/>
    </source>
</evidence>
<dbReference type="SUPFAM" id="SSF47323">
    <property type="entry name" value="Anticodon-binding domain of a subclass of class I aminoacyl-tRNA synthetases"/>
    <property type="match status" value="1"/>
</dbReference>
<evidence type="ECO:0000256" key="2">
    <source>
        <dbReference type="ARBA" id="ARBA00012837"/>
    </source>
</evidence>
<evidence type="ECO:0000256" key="9">
    <source>
        <dbReference type="ARBA" id="ARBA00023146"/>
    </source>
</evidence>
<dbReference type="GO" id="GO:0006420">
    <property type="term" value="P:arginyl-tRNA aminoacylation"/>
    <property type="evidence" value="ECO:0007669"/>
    <property type="project" value="InterPro"/>
</dbReference>
<dbReference type="InterPro" id="IPR008909">
    <property type="entry name" value="DALR_anticod-bd"/>
</dbReference>
<dbReference type="PANTHER" id="PTHR11956:SF5">
    <property type="entry name" value="ARGININE--TRNA LIGASE, CYTOPLASMIC"/>
    <property type="match status" value="1"/>
</dbReference>
<name>A0A9N8EQV8_9STRA</name>
<dbReference type="Pfam" id="PF00750">
    <property type="entry name" value="tRNA-synt_1d"/>
    <property type="match status" value="2"/>
</dbReference>
<keyword evidence="3 12" id="KW-0820">tRNA-binding</keyword>
<evidence type="ECO:0000256" key="7">
    <source>
        <dbReference type="ARBA" id="ARBA00022884"/>
    </source>
</evidence>
<feature type="domain" description="TRNA-binding" evidence="15">
    <location>
        <begin position="337"/>
        <end position="451"/>
    </location>
</feature>
<dbReference type="GO" id="GO:0004825">
    <property type="term" value="F:methionine-tRNA ligase activity"/>
    <property type="evidence" value="ECO:0007669"/>
    <property type="project" value="UniProtKB-EC"/>
</dbReference>
<dbReference type="Pfam" id="PF05746">
    <property type="entry name" value="DALR_1"/>
    <property type="match status" value="1"/>
</dbReference>
<dbReference type="Gene3D" id="3.40.50.620">
    <property type="entry name" value="HUPs"/>
    <property type="match status" value="2"/>
</dbReference>
<dbReference type="InterPro" id="IPR009080">
    <property type="entry name" value="tRNAsynth_Ia_anticodon-bd"/>
</dbReference>
<evidence type="ECO:0000256" key="14">
    <source>
        <dbReference type="SAM" id="MobiDB-lite"/>
    </source>
</evidence>
<dbReference type="PRINTS" id="PR01038">
    <property type="entry name" value="TRNASYNTHARG"/>
</dbReference>
<dbReference type="PANTHER" id="PTHR11956">
    <property type="entry name" value="ARGINYL-TRNA SYNTHETASE"/>
    <property type="match status" value="1"/>
</dbReference>
<evidence type="ECO:0000256" key="6">
    <source>
        <dbReference type="ARBA" id="ARBA00022840"/>
    </source>
</evidence>
<dbReference type="EMBL" id="CAICTM010001436">
    <property type="protein sequence ID" value="CAB9523624.1"/>
    <property type="molecule type" value="Genomic_DNA"/>
</dbReference>
<dbReference type="PROSITE" id="PS50886">
    <property type="entry name" value="TRBD"/>
    <property type="match status" value="1"/>
</dbReference>
<dbReference type="InterPro" id="IPR001278">
    <property type="entry name" value="Arg-tRNA-ligase"/>
</dbReference>
<keyword evidence="7 12" id="KW-0694">RNA-binding</keyword>
<comment type="caution">
    <text evidence="16">The sequence shown here is derived from an EMBL/GenBank/DDBJ whole genome shotgun (WGS) entry which is preliminary data.</text>
</comment>
<dbReference type="InterPro" id="IPR012340">
    <property type="entry name" value="NA-bd_OB-fold"/>
</dbReference>
<protein>
    <recommendedName>
        <fullName evidence="2">arginine--tRNA ligase</fullName>
        <ecNumber evidence="2">6.1.1.19</ecNumber>
    </recommendedName>
</protein>
<dbReference type="Proteomes" id="UP001153069">
    <property type="component" value="Unassembled WGS sequence"/>
</dbReference>
<evidence type="ECO:0000256" key="13">
    <source>
        <dbReference type="RuleBase" id="RU363038"/>
    </source>
</evidence>
<proteinExistence type="inferred from homology"/>
<keyword evidence="6 13" id="KW-0067">ATP-binding</keyword>
<comment type="catalytic activity">
    <reaction evidence="10">
        <text>tRNA(Met) + L-methionine + ATP = L-methionyl-tRNA(Met) + AMP + diphosphate</text>
        <dbReference type="Rhea" id="RHEA:13481"/>
        <dbReference type="Rhea" id="RHEA-COMP:9667"/>
        <dbReference type="Rhea" id="RHEA-COMP:9698"/>
        <dbReference type="ChEBI" id="CHEBI:30616"/>
        <dbReference type="ChEBI" id="CHEBI:33019"/>
        <dbReference type="ChEBI" id="CHEBI:57844"/>
        <dbReference type="ChEBI" id="CHEBI:78442"/>
        <dbReference type="ChEBI" id="CHEBI:78530"/>
        <dbReference type="ChEBI" id="CHEBI:456215"/>
        <dbReference type="EC" id="6.1.1.10"/>
    </reaction>
</comment>
<dbReference type="InterPro" id="IPR035684">
    <property type="entry name" value="ArgRS_core"/>
</dbReference>
<evidence type="ECO:0000256" key="8">
    <source>
        <dbReference type="ARBA" id="ARBA00022917"/>
    </source>
</evidence>
<sequence>MNTPNTETNTTMHQGGLSLDLLEAARSAIATAISKKLEIEPVTRIQKTITRPNKKGLGDLTFRIGNIQAATSGQSKEQDIVEAIFGCFQELQDGPEASDFSNCVESWWQPMDSRITVNLKVGDKAQIHDCFQELLDCPLAAEFSKFVESWTQPSDSRIDVNLKMGYSPEVRELFQELLGCPEASDFSSRVKYWSKPPGHIAVNLKVGYTAQILRAITQHDYLAKLTLPHAAQQQAMIEYSQPNTHKAFHAGHMRNVALGDCLVRLKEHCGHSVIAANYFGDEGAHVAKCLWRLKQKLEESNCTDVTDLNIPQEQRGEYLGTLYKEAVELVSLGSLTSISCPGAIVAKVLTKQPHPKKPESWNVCTLEIGSGKPVTVVCAGTDYEAGQLVAYMAIGNTFKKKEVVPTDMLGVKSTGMILGYSEVGVPNPNPPKAEKPQSKKSKKKKSGQEEASSICIVTTDGAAPGTSLTELGRFPDLNEPSDRTVEVILARRQTQVANVLAALESGDPEWCSLWDTTKQWSLDEFKNIYDWLGARFDVDFFESEVSQPSMQLVQEYLDKGEVFQEQQGAIGAVLDDYKLPFLMVVKSNGSGLYATKDLALAKRKFEEFKIDESIYVVDKAQSLHFQQVFATLHKMGFANADKSVHLAYGQVVRPEGKMSSRSGTVIYFSALKNALTQAIDEKFLNKYKEEGSWTEEQILEANRAIAVGTIRYGMLNVDPTMDITFELEAWTAKKGNTGPYLMYAYARIKSILSKATNMQLGSKKDVDVSLLSSVQDRSLLVHMTQFWPAVLKSASQCKPNELCKFLYVLAQEFMSWYEASPILKDYVPPELKHARLQFVEAVAAVLKTGIELLGMSALERM</sequence>
<evidence type="ECO:0000256" key="3">
    <source>
        <dbReference type="ARBA" id="ARBA00022555"/>
    </source>
</evidence>
<evidence type="ECO:0000313" key="17">
    <source>
        <dbReference type="Proteomes" id="UP001153069"/>
    </source>
</evidence>
<dbReference type="AlphaFoldDB" id="A0A9N8EQV8"/>
<dbReference type="InterPro" id="IPR002547">
    <property type="entry name" value="tRNA-bd_dom"/>
</dbReference>
<evidence type="ECO:0000256" key="4">
    <source>
        <dbReference type="ARBA" id="ARBA00022598"/>
    </source>
</evidence>
<keyword evidence="17" id="KW-1185">Reference proteome</keyword>
<keyword evidence="9 13" id="KW-0030">Aminoacyl-tRNA synthetase</keyword>
<dbReference type="GO" id="GO:0005524">
    <property type="term" value="F:ATP binding"/>
    <property type="evidence" value="ECO:0007669"/>
    <property type="project" value="UniProtKB-KW"/>
</dbReference>
<dbReference type="OrthoDB" id="68056at2759"/>
<dbReference type="GO" id="GO:0000049">
    <property type="term" value="F:tRNA binding"/>
    <property type="evidence" value="ECO:0007669"/>
    <property type="project" value="UniProtKB-UniRule"/>
</dbReference>
<evidence type="ECO:0000313" key="16">
    <source>
        <dbReference type="EMBL" id="CAB9523624.1"/>
    </source>
</evidence>
<dbReference type="FunFam" id="1.10.730.10:FF:000006">
    <property type="entry name" value="Arginyl-tRNA synthetase 2, mitochondrial"/>
    <property type="match status" value="1"/>
</dbReference>